<accession>A0A835HNH6</accession>
<dbReference type="AlphaFoldDB" id="A0A835HNH6"/>
<dbReference type="InterPro" id="IPR036388">
    <property type="entry name" value="WH-like_DNA-bd_sf"/>
</dbReference>
<dbReference type="GO" id="GO:0032259">
    <property type="term" value="P:methylation"/>
    <property type="evidence" value="ECO:0007669"/>
    <property type="project" value="UniProtKB-KW"/>
</dbReference>
<dbReference type="InterPro" id="IPR012967">
    <property type="entry name" value="COMT_dimerisation"/>
</dbReference>
<dbReference type="EMBL" id="JADFTS010000006">
    <property type="protein sequence ID" value="KAF9600118.1"/>
    <property type="molecule type" value="Genomic_DNA"/>
</dbReference>
<keyword evidence="3" id="KW-0949">S-adenosyl-L-methionine</keyword>
<evidence type="ECO:0000256" key="3">
    <source>
        <dbReference type="ARBA" id="ARBA00022691"/>
    </source>
</evidence>
<evidence type="ECO:0000256" key="2">
    <source>
        <dbReference type="ARBA" id="ARBA00022679"/>
    </source>
</evidence>
<reference evidence="5 6" key="1">
    <citation type="submission" date="2020-10" db="EMBL/GenBank/DDBJ databases">
        <title>The Coptis chinensis genome and diversification of protoberbering-type alkaloids.</title>
        <authorList>
            <person name="Wang B."/>
            <person name="Shu S."/>
            <person name="Song C."/>
            <person name="Liu Y."/>
        </authorList>
    </citation>
    <scope>NUCLEOTIDE SEQUENCE [LARGE SCALE GENOMIC DNA]</scope>
    <source>
        <strain evidence="5">HL-2020</strain>
        <tissue evidence="5">Leaf</tissue>
    </source>
</reference>
<keyword evidence="6" id="KW-1185">Reference proteome</keyword>
<dbReference type="GO" id="GO:0046983">
    <property type="term" value="F:protein dimerization activity"/>
    <property type="evidence" value="ECO:0007669"/>
    <property type="project" value="InterPro"/>
</dbReference>
<dbReference type="GO" id="GO:0008168">
    <property type="term" value="F:methyltransferase activity"/>
    <property type="evidence" value="ECO:0007669"/>
    <property type="project" value="UniProtKB-KW"/>
</dbReference>
<dbReference type="PANTHER" id="PTHR31208">
    <property type="entry name" value="EXPRESSED PROTEIN"/>
    <property type="match status" value="1"/>
</dbReference>
<dbReference type="PANTHER" id="PTHR31208:SF2">
    <property type="entry name" value="DOMAIN-CONTAINING PROTEIN, PUTATIVE, EXPRESSED-RELATED"/>
    <property type="match status" value="1"/>
</dbReference>
<proteinExistence type="predicted"/>
<dbReference type="SUPFAM" id="SSF46785">
    <property type="entry name" value="Winged helix' DNA-binding domain"/>
    <property type="match status" value="1"/>
</dbReference>
<feature type="domain" description="O-methyltransferase dimerisation" evidence="4">
    <location>
        <begin position="31"/>
        <end position="121"/>
    </location>
</feature>
<organism evidence="5 6">
    <name type="scientific">Coptis chinensis</name>
    <dbReference type="NCBI Taxonomy" id="261450"/>
    <lineage>
        <taxon>Eukaryota</taxon>
        <taxon>Viridiplantae</taxon>
        <taxon>Streptophyta</taxon>
        <taxon>Embryophyta</taxon>
        <taxon>Tracheophyta</taxon>
        <taxon>Spermatophyta</taxon>
        <taxon>Magnoliopsida</taxon>
        <taxon>Ranunculales</taxon>
        <taxon>Ranunculaceae</taxon>
        <taxon>Coptidoideae</taxon>
        <taxon>Coptis</taxon>
    </lineage>
</organism>
<keyword evidence="2" id="KW-0808">Transferase</keyword>
<gene>
    <name evidence="5" type="ORF">IFM89_003665</name>
</gene>
<dbReference type="Proteomes" id="UP000631114">
    <property type="component" value="Unassembled WGS sequence"/>
</dbReference>
<name>A0A835HNH6_9MAGN</name>
<comment type="caution">
    <text evidence="5">The sequence shown here is derived from an EMBL/GenBank/DDBJ whole genome shotgun (WGS) entry which is preliminary data.</text>
</comment>
<dbReference type="InterPro" id="IPR036390">
    <property type="entry name" value="WH_DNA-bd_sf"/>
</dbReference>
<evidence type="ECO:0000259" key="4">
    <source>
        <dbReference type="Pfam" id="PF08100"/>
    </source>
</evidence>
<keyword evidence="1" id="KW-0489">Methyltransferase</keyword>
<sequence>MSRSKNNEKKNNGAVEMEDVNLSTMYLSMISAFPMVMRAAIELDLLEIRSKAGPNAQLSPLQIASKLPTQNHPTETSMMLDRMLRLLASHSVLTCTTIICENGLIERLYGLAPLSKYFVQDKDGISFCPFLILGLDKVFAESWVKNYLEDQLLGFALVPLSDLFIENGKLAQKFSAFDKRSFSFSFRVCLIVNFLLWSSTRGHGYSYSSCVFECEHCIVMQDFEIMDSVPNDYEKIEFLDPNVVNENHLMVSQYYGLDSQNSESLLNSDSDDHYNSSAGVHVVKSFSEGSLNSTEVT</sequence>
<evidence type="ECO:0000313" key="6">
    <source>
        <dbReference type="Proteomes" id="UP000631114"/>
    </source>
</evidence>
<protein>
    <recommendedName>
        <fullName evidence="4">O-methyltransferase dimerisation domain-containing protein</fullName>
    </recommendedName>
</protein>
<dbReference type="OrthoDB" id="1606438at2759"/>
<evidence type="ECO:0000313" key="5">
    <source>
        <dbReference type="EMBL" id="KAF9600118.1"/>
    </source>
</evidence>
<evidence type="ECO:0000256" key="1">
    <source>
        <dbReference type="ARBA" id="ARBA00022603"/>
    </source>
</evidence>
<dbReference type="Pfam" id="PF08100">
    <property type="entry name" value="Dimerisation"/>
    <property type="match status" value="1"/>
</dbReference>
<dbReference type="FunFam" id="1.10.10.10:FF:000357">
    <property type="entry name" value="Caffeic acid 3-O-methyltransferase"/>
    <property type="match status" value="1"/>
</dbReference>
<dbReference type="Gene3D" id="1.10.10.10">
    <property type="entry name" value="Winged helix-like DNA-binding domain superfamily/Winged helix DNA-binding domain"/>
    <property type="match status" value="1"/>
</dbReference>